<protein>
    <submittedName>
        <fullName evidence="2">Uncharacterized protein</fullName>
    </submittedName>
</protein>
<gene>
    <name evidence="2" type="ORF">PSEUBRA_SCAF14g01639</name>
</gene>
<dbReference type="GO" id="GO:0031072">
    <property type="term" value="F:heat shock protein binding"/>
    <property type="evidence" value="ECO:0007669"/>
    <property type="project" value="InterPro"/>
</dbReference>
<dbReference type="OrthoDB" id="3355217at2759"/>
<organism evidence="2 3">
    <name type="scientific">Kalmanozyma brasiliensis (strain GHG001)</name>
    <name type="common">Yeast</name>
    <name type="synonym">Pseudozyma brasiliensis</name>
    <dbReference type="NCBI Taxonomy" id="1365824"/>
    <lineage>
        <taxon>Eukaryota</taxon>
        <taxon>Fungi</taxon>
        <taxon>Dikarya</taxon>
        <taxon>Basidiomycota</taxon>
        <taxon>Ustilaginomycotina</taxon>
        <taxon>Ustilaginomycetes</taxon>
        <taxon>Ustilaginales</taxon>
        <taxon>Ustilaginaceae</taxon>
        <taxon>Kalmanozyma</taxon>
    </lineage>
</organism>
<dbReference type="AlphaFoldDB" id="V5EYN0"/>
<feature type="compositionally biased region" description="Acidic residues" evidence="1">
    <location>
        <begin position="130"/>
        <end position="140"/>
    </location>
</feature>
<dbReference type="HOGENOM" id="CLU_406081_0_0_1"/>
<dbReference type="Proteomes" id="UP000019377">
    <property type="component" value="Unassembled WGS sequence"/>
</dbReference>
<dbReference type="OMA" id="IDEQPRY"/>
<dbReference type="GeneID" id="27417432"/>
<feature type="compositionally biased region" description="Low complexity" evidence="1">
    <location>
        <begin position="30"/>
        <end position="42"/>
    </location>
</feature>
<dbReference type="eggNOG" id="KOG2813">
    <property type="taxonomic scope" value="Eukaryota"/>
</dbReference>
<feature type="region of interest" description="Disordered" evidence="1">
    <location>
        <begin position="1"/>
        <end position="46"/>
    </location>
</feature>
<reference evidence="3" key="1">
    <citation type="journal article" date="2013" name="Genome Announc.">
        <title>Draft genome sequence of Pseudozyma brasiliensis sp. nov. strain GHG001, a high producer of endo-1,4-xylanase isolated from an insect pest of sugarcane.</title>
        <authorList>
            <person name="Oliveira J.V.D.C."/>
            <person name="dos Santos R.A.C."/>
            <person name="Borges T.A."/>
            <person name="Riano-Pachon D.M."/>
            <person name="Goldman G.H."/>
        </authorList>
    </citation>
    <scope>NUCLEOTIDE SEQUENCE [LARGE SCALE GENOMIC DNA]</scope>
    <source>
        <strain evidence="3">GHG001</strain>
    </source>
</reference>
<dbReference type="InterPro" id="IPR052789">
    <property type="entry name" value="SSUH2_homolog"/>
</dbReference>
<sequence>MSNYTYEPVSPRSQGYSESTFSSPRSMYTGSVRTESTRSSSSDDGEAVVRVVAPLAKRPSGPNSIQERNAIAFANVDYLHNALKLQDFNNKQSQDDNALEELLGLYAANANVSSHSPKQAAFRSPKVDSIGEEDELELIDEQPRYTREEKGKSVDSSDSEQQVSSSPPLSSEASSMFGEAGALPTSGLTREDIVFRTANLNESPPTLPAAQSTLATAFPSLTEPPARMFGEDGAPLPPTKKEEITAAERAARQDALKVELKGSKVHSLVKAVVVLESRTSLWKRIAAIDKKASDSAPLPLLPELPNPWDMDIHHEGLDISTIKTKTRKIFELPRSNTVGACRKCSGSGSETCRTCRGEAGNECFWCSGSGLQKGRRRCGRCQGQGKLSCMACEGKKASTCRSCDGAGCGEYCAFVEVKMRRIEVPAVSVADLLGSSRTSAANAHPMMVKNASIDMLWELVKMLATKASVKAKRPYLPVSAVCTWEKSVSYLAQVTAIQQAKFKAGSKQPFRPEGLHRHVATKTRYFSLSTDPALPHAELTLDQFVKQNVPEKAVVEVGPATGVHNVSRRLSVMLLGDANAPFTPQLSSTASSPKQSGDYFGDFAGAAGTVVSTPVTPLAGSSPVLSPTLRPSSVRPMSPMRAPPAQFNSDELRIKMLRHSKSLSGANFSRPITAPGIPI</sequence>
<dbReference type="InterPro" id="IPR001305">
    <property type="entry name" value="HSP_DnaJ_Cys-rich_dom"/>
</dbReference>
<evidence type="ECO:0000256" key="1">
    <source>
        <dbReference type="SAM" id="MobiDB-lite"/>
    </source>
</evidence>
<dbReference type="GO" id="GO:0051082">
    <property type="term" value="F:unfolded protein binding"/>
    <property type="evidence" value="ECO:0007669"/>
    <property type="project" value="InterPro"/>
</dbReference>
<dbReference type="EMBL" id="KI545856">
    <property type="protein sequence ID" value="EST08903.1"/>
    <property type="molecule type" value="Genomic_DNA"/>
</dbReference>
<dbReference type="PANTHER" id="PTHR48465">
    <property type="entry name" value="PROTEIN SSUH2 HOMOLOG"/>
    <property type="match status" value="1"/>
</dbReference>
<proteinExistence type="predicted"/>
<dbReference type="CDD" id="cd10719">
    <property type="entry name" value="DnaJ_zf"/>
    <property type="match status" value="1"/>
</dbReference>
<keyword evidence="3" id="KW-1185">Reference proteome</keyword>
<feature type="region of interest" description="Disordered" evidence="1">
    <location>
        <begin position="114"/>
        <end position="184"/>
    </location>
</feature>
<feature type="compositionally biased region" description="Polar residues" evidence="1">
    <location>
        <begin position="1"/>
        <end position="29"/>
    </location>
</feature>
<evidence type="ECO:0000313" key="2">
    <source>
        <dbReference type="EMBL" id="EST08903.1"/>
    </source>
</evidence>
<accession>V5EYN0</accession>
<feature type="compositionally biased region" description="Basic and acidic residues" evidence="1">
    <location>
        <begin position="141"/>
        <end position="155"/>
    </location>
</feature>
<feature type="region of interest" description="Disordered" evidence="1">
    <location>
        <begin position="622"/>
        <end position="645"/>
    </location>
</feature>
<name>V5EYN0_KALBG</name>
<dbReference type="RefSeq" id="XP_016293892.1">
    <property type="nucleotide sequence ID" value="XM_016434825.1"/>
</dbReference>
<feature type="compositionally biased region" description="Low complexity" evidence="1">
    <location>
        <begin position="156"/>
        <end position="175"/>
    </location>
</feature>
<dbReference type="PANTHER" id="PTHR48465:SF1">
    <property type="entry name" value="PROTEIN SSUH2 HOMOLOG"/>
    <property type="match status" value="1"/>
</dbReference>
<evidence type="ECO:0000313" key="3">
    <source>
        <dbReference type="Proteomes" id="UP000019377"/>
    </source>
</evidence>